<dbReference type="Gene3D" id="3.30.460.10">
    <property type="entry name" value="Beta Polymerase, domain 2"/>
    <property type="match status" value="1"/>
</dbReference>
<dbReference type="PANTHER" id="PTHR34822">
    <property type="entry name" value="GRPB DOMAIN PROTEIN (AFU_ORTHOLOGUE AFUA_1G01530)"/>
    <property type="match status" value="1"/>
</dbReference>
<dbReference type="OMA" id="YAWFIKR"/>
<evidence type="ECO:0000313" key="1">
    <source>
        <dbReference type="EMBL" id="HCT57990.1"/>
    </source>
</evidence>
<evidence type="ECO:0000313" key="2">
    <source>
        <dbReference type="Proteomes" id="UP000264071"/>
    </source>
</evidence>
<dbReference type="InterPro" id="IPR007344">
    <property type="entry name" value="GrpB/CoaE"/>
</dbReference>
<reference evidence="1 2" key="1">
    <citation type="journal article" date="2018" name="Nat. Biotechnol.">
        <title>A standardized bacterial taxonomy based on genome phylogeny substantially revises the tree of life.</title>
        <authorList>
            <person name="Parks D.H."/>
            <person name="Chuvochina M."/>
            <person name="Waite D.W."/>
            <person name="Rinke C."/>
            <person name="Skarshewski A."/>
            <person name="Chaumeil P.A."/>
            <person name="Hugenholtz P."/>
        </authorList>
    </citation>
    <scope>NUCLEOTIDE SEQUENCE [LARGE SCALE GENOMIC DNA]</scope>
    <source>
        <strain evidence="1">UBA8844</strain>
    </source>
</reference>
<gene>
    <name evidence="1" type="ORF">DGD08_12370</name>
</gene>
<comment type="caution">
    <text evidence="1">The sequence shown here is derived from an EMBL/GenBank/DDBJ whole genome shotgun (WGS) entry which is preliminary data.</text>
</comment>
<accession>A0A3D4VA37</accession>
<protein>
    <submittedName>
        <fullName evidence="1">GrpB family protein</fullName>
    </submittedName>
</protein>
<sequence length="191" mass="20921">MGKTVRVVAYDASWPDVFEQLRAMLWPAVHHVARRIEHVGSTSVPGLAAKPVIDIDIVVADDLPMRTVIEPLAAIGYVHRGNLGIVGREAFRSPVGLPAHHLYVCAEGSMALANHLAVREHLRAHADTAARYGALKQQLAREFPHDIDRYVAGKTDLLLEVLRLAGFPKDQLEAIERANRGHGAVNVATRD</sequence>
<dbReference type="InterPro" id="IPR043519">
    <property type="entry name" value="NT_sf"/>
</dbReference>
<name>A0A3D4VA37_9BACT</name>
<proteinExistence type="predicted"/>
<organism evidence="1 2">
    <name type="scientific">Gemmatimonas aurantiaca</name>
    <dbReference type="NCBI Taxonomy" id="173480"/>
    <lineage>
        <taxon>Bacteria</taxon>
        <taxon>Pseudomonadati</taxon>
        <taxon>Gemmatimonadota</taxon>
        <taxon>Gemmatimonadia</taxon>
        <taxon>Gemmatimonadales</taxon>
        <taxon>Gemmatimonadaceae</taxon>
        <taxon>Gemmatimonas</taxon>
    </lineage>
</organism>
<dbReference type="SUPFAM" id="SSF81301">
    <property type="entry name" value="Nucleotidyltransferase"/>
    <property type="match status" value="1"/>
</dbReference>
<dbReference type="AlphaFoldDB" id="A0A3D4VA37"/>
<dbReference type="Proteomes" id="UP000264071">
    <property type="component" value="Unassembled WGS sequence"/>
</dbReference>
<dbReference type="PANTHER" id="PTHR34822:SF1">
    <property type="entry name" value="GRPB FAMILY PROTEIN"/>
    <property type="match status" value="1"/>
</dbReference>
<dbReference type="EMBL" id="DPIY01000010">
    <property type="protein sequence ID" value="HCT57990.1"/>
    <property type="molecule type" value="Genomic_DNA"/>
</dbReference>
<dbReference type="Pfam" id="PF04229">
    <property type="entry name" value="GrpB"/>
    <property type="match status" value="1"/>
</dbReference>